<sequence length="270" mass="31207">MYRIVIADDEWVIREGLKHTIPWEDLGCQIVGEAVDGISAWQQIECNAPDILLTDIRMPGIDGLELAMQVSQNYPMVKIIFLTGFDEFAYAQQAVKVGASDYILKPTNSDELIKVIRRITCDIADERRKSDHMKWLEARVAELGEQEQQDEFSAFYKDKYDFSAAYSYLDQHYHEDIALQDIASLVHMSEGHFCRQFKKQTGHNFLEFLTNLRMEKAKPLLADLSLKIYEVSLQVGYQDSRYFSQIFRKVTGDTPTEFRKKHTNQMPASS</sequence>
<dbReference type="Pfam" id="PF12833">
    <property type="entry name" value="HTH_18"/>
    <property type="match status" value="1"/>
</dbReference>
<accession>A0A4R4E4U5</accession>
<dbReference type="GO" id="GO:0000160">
    <property type="term" value="P:phosphorelay signal transduction system"/>
    <property type="evidence" value="ECO:0007669"/>
    <property type="project" value="UniProtKB-KW"/>
</dbReference>
<evidence type="ECO:0000259" key="9">
    <source>
        <dbReference type="PROSITE" id="PS01124"/>
    </source>
</evidence>
<dbReference type="Gene3D" id="1.10.10.60">
    <property type="entry name" value="Homeodomain-like"/>
    <property type="match status" value="2"/>
</dbReference>
<dbReference type="SMART" id="SM00342">
    <property type="entry name" value="HTH_ARAC"/>
    <property type="match status" value="1"/>
</dbReference>
<dbReference type="SMART" id="SM00448">
    <property type="entry name" value="REC"/>
    <property type="match status" value="1"/>
</dbReference>
<dbReference type="InterPro" id="IPR018062">
    <property type="entry name" value="HTH_AraC-typ_CS"/>
</dbReference>
<dbReference type="SUPFAM" id="SSF46689">
    <property type="entry name" value="Homeodomain-like"/>
    <property type="match status" value="2"/>
</dbReference>
<evidence type="ECO:0000256" key="2">
    <source>
        <dbReference type="ARBA" id="ARBA00022490"/>
    </source>
</evidence>
<organism evidence="11 12">
    <name type="scientific">Paenibacillus albiflavus</name>
    <dbReference type="NCBI Taxonomy" id="2545760"/>
    <lineage>
        <taxon>Bacteria</taxon>
        <taxon>Bacillati</taxon>
        <taxon>Bacillota</taxon>
        <taxon>Bacilli</taxon>
        <taxon>Bacillales</taxon>
        <taxon>Paenibacillaceae</taxon>
        <taxon>Paenibacillus</taxon>
    </lineage>
</organism>
<dbReference type="EMBL" id="SKFG01000025">
    <property type="protein sequence ID" value="TCZ74626.1"/>
    <property type="molecule type" value="Genomic_DNA"/>
</dbReference>
<keyword evidence="12" id="KW-1185">Reference proteome</keyword>
<dbReference type="InterPro" id="IPR020449">
    <property type="entry name" value="Tscrpt_reg_AraC-type_HTH"/>
</dbReference>
<protein>
    <submittedName>
        <fullName evidence="11">Response regulator</fullName>
    </submittedName>
</protein>
<evidence type="ECO:0000256" key="3">
    <source>
        <dbReference type="ARBA" id="ARBA00022553"/>
    </source>
</evidence>
<keyword evidence="2" id="KW-0963">Cytoplasm</keyword>
<dbReference type="Gene3D" id="3.40.50.2300">
    <property type="match status" value="1"/>
</dbReference>
<dbReference type="GO" id="GO:0003700">
    <property type="term" value="F:DNA-binding transcription factor activity"/>
    <property type="evidence" value="ECO:0007669"/>
    <property type="project" value="InterPro"/>
</dbReference>
<feature type="domain" description="HTH araC/xylS-type" evidence="9">
    <location>
        <begin position="163"/>
        <end position="261"/>
    </location>
</feature>
<dbReference type="InterPro" id="IPR011006">
    <property type="entry name" value="CheY-like_superfamily"/>
</dbReference>
<name>A0A4R4E4U5_9BACL</name>
<keyword evidence="7" id="KW-0804">Transcription</keyword>
<dbReference type="PROSITE" id="PS00041">
    <property type="entry name" value="HTH_ARAC_FAMILY_1"/>
    <property type="match status" value="1"/>
</dbReference>
<keyword evidence="4" id="KW-0902">Two-component regulatory system</keyword>
<keyword evidence="5" id="KW-0805">Transcription regulation</keyword>
<keyword evidence="3 8" id="KW-0597">Phosphoprotein</keyword>
<dbReference type="InterPro" id="IPR001789">
    <property type="entry name" value="Sig_transdc_resp-reg_receiver"/>
</dbReference>
<dbReference type="RefSeq" id="WP_132419722.1">
    <property type="nucleotide sequence ID" value="NZ_SKFG01000025.1"/>
</dbReference>
<evidence type="ECO:0000256" key="7">
    <source>
        <dbReference type="ARBA" id="ARBA00023163"/>
    </source>
</evidence>
<dbReference type="PANTHER" id="PTHR42713:SF3">
    <property type="entry name" value="TRANSCRIPTIONAL REGULATORY PROTEIN HPTR"/>
    <property type="match status" value="1"/>
</dbReference>
<evidence type="ECO:0000313" key="12">
    <source>
        <dbReference type="Proteomes" id="UP000295418"/>
    </source>
</evidence>
<evidence type="ECO:0000256" key="5">
    <source>
        <dbReference type="ARBA" id="ARBA00023015"/>
    </source>
</evidence>
<evidence type="ECO:0000313" key="11">
    <source>
        <dbReference type="EMBL" id="TCZ74626.1"/>
    </source>
</evidence>
<evidence type="ECO:0000256" key="8">
    <source>
        <dbReference type="PROSITE-ProRule" id="PRU00169"/>
    </source>
</evidence>
<evidence type="ECO:0000256" key="1">
    <source>
        <dbReference type="ARBA" id="ARBA00004496"/>
    </source>
</evidence>
<dbReference type="AlphaFoldDB" id="A0A4R4E4U5"/>
<reference evidence="11 12" key="1">
    <citation type="submission" date="2019-03" db="EMBL/GenBank/DDBJ databases">
        <authorList>
            <person name="Kim M.K.M."/>
        </authorList>
    </citation>
    <scope>NUCLEOTIDE SEQUENCE [LARGE SCALE GENOMIC DNA]</scope>
    <source>
        <strain evidence="11 12">18JY21-1</strain>
    </source>
</reference>
<dbReference type="SUPFAM" id="SSF52172">
    <property type="entry name" value="CheY-like"/>
    <property type="match status" value="1"/>
</dbReference>
<evidence type="ECO:0000259" key="10">
    <source>
        <dbReference type="PROSITE" id="PS50110"/>
    </source>
</evidence>
<dbReference type="Proteomes" id="UP000295418">
    <property type="component" value="Unassembled WGS sequence"/>
</dbReference>
<dbReference type="OrthoDB" id="1769137at2"/>
<dbReference type="PRINTS" id="PR00032">
    <property type="entry name" value="HTHARAC"/>
</dbReference>
<dbReference type="GO" id="GO:0005737">
    <property type="term" value="C:cytoplasm"/>
    <property type="evidence" value="ECO:0007669"/>
    <property type="project" value="UniProtKB-SubCell"/>
</dbReference>
<proteinExistence type="predicted"/>
<dbReference type="InterPro" id="IPR051552">
    <property type="entry name" value="HptR"/>
</dbReference>
<dbReference type="PROSITE" id="PS50110">
    <property type="entry name" value="RESPONSE_REGULATORY"/>
    <property type="match status" value="1"/>
</dbReference>
<dbReference type="GO" id="GO:0043565">
    <property type="term" value="F:sequence-specific DNA binding"/>
    <property type="evidence" value="ECO:0007669"/>
    <property type="project" value="InterPro"/>
</dbReference>
<dbReference type="CDD" id="cd17536">
    <property type="entry name" value="REC_YesN-like"/>
    <property type="match status" value="1"/>
</dbReference>
<evidence type="ECO:0000256" key="6">
    <source>
        <dbReference type="ARBA" id="ARBA00023125"/>
    </source>
</evidence>
<comment type="subcellular location">
    <subcellularLocation>
        <location evidence="1">Cytoplasm</location>
    </subcellularLocation>
</comment>
<dbReference type="InterPro" id="IPR009057">
    <property type="entry name" value="Homeodomain-like_sf"/>
</dbReference>
<feature type="domain" description="Response regulatory" evidence="10">
    <location>
        <begin position="3"/>
        <end position="120"/>
    </location>
</feature>
<gene>
    <name evidence="11" type="ORF">E0485_19375</name>
</gene>
<keyword evidence="6" id="KW-0238">DNA-binding</keyword>
<dbReference type="PANTHER" id="PTHR42713">
    <property type="entry name" value="HISTIDINE KINASE-RELATED"/>
    <property type="match status" value="1"/>
</dbReference>
<evidence type="ECO:0000256" key="4">
    <source>
        <dbReference type="ARBA" id="ARBA00023012"/>
    </source>
</evidence>
<dbReference type="InterPro" id="IPR018060">
    <property type="entry name" value="HTH_AraC"/>
</dbReference>
<dbReference type="PROSITE" id="PS01124">
    <property type="entry name" value="HTH_ARAC_FAMILY_2"/>
    <property type="match status" value="1"/>
</dbReference>
<dbReference type="Pfam" id="PF00072">
    <property type="entry name" value="Response_reg"/>
    <property type="match status" value="1"/>
</dbReference>
<feature type="modified residue" description="4-aspartylphosphate" evidence="8">
    <location>
        <position position="55"/>
    </location>
</feature>
<comment type="caution">
    <text evidence="11">The sequence shown here is derived from an EMBL/GenBank/DDBJ whole genome shotgun (WGS) entry which is preliminary data.</text>
</comment>